<reference evidence="1" key="1">
    <citation type="submission" date="2017-12" db="EMBL/GenBank/DDBJ databases">
        <authorList>
            <person name="Martens C."/>
            <person name="Dahlstrom E."/>
            <person name="Barbian K."/>
            <person name="Sykora L."/>
            <person name="Ricklefs S."/>
            <person name="Bruno D."/>
            <person name="Anzick I."/>
            <person name="Myles I."/>
            <person name="Datta S.K."/>
        </authorList>
    </citation>
    <scope>NUCLEOTIDE SEQUENCE</scope>
    <source>
        <strain evidence="1">AD2</strain>
    </source>
</reference>
<organism evidence="1">
    <name type="scientific">Roseomonas mucosa</name>
    <dbReference type="NCBI Taxonomy" id="207340"/>
    <lineage>
        <taxon>Bacteria</taxon>
        <taxon>Pseudomonadati</taxon>
        <taxon>Pseudomonadota</taxon>
        <taxon>Alphaproteobacteria</taxon>
        <taxon>Acetobacterales</taxon>
        <taxon>Roseomonadaceae</taxon>
        <taxon>Roseomonas</taxon>
    </lineage>
</organism>
<dbReference type="AlphaFoldDB" id="A0A4Y1N163"/>
<gene>
    <name evidence="1" type="ORF">RADP37_04286</name>
</gene>
<dbReference type="EMBL" id="CP025189">
    <property type="protein sequence ID" value="AWV23619.1"/>
    <property type="molecule type" value="Genomic_DNA"/>
</dbReference>
<sequence length="50" mass="4811">MGAAGPLCPLAALASGTVPAVEPQPVPSACQEAETTKALPPAVGPEAVPF</sequence>
<proteinExistence type="predicted"/>
<name>A0A4Y1N163_9PROT</name>
<evidence type="ECO:0000313" key="1">
    <source>
        <dbReference type="EMBL" id="AWV23619.1"/>
    </source>
</evidence>
<accession>A0A4Y1N163</accession>
<protein>
    <submittedName>
        <fullName evidence="1">Uncharacterized protein</fullName>
    </submittedName>
</protein>